<comment type="caution">
    <text evidence="3">The sequence shown here is derived from an EMBL/GenBank/DDBJ whole genome shotgun (WGS) entry which is preliminary data.</text>
</comment>
<sequence>MSDPTVRCWLVERDFGARNIVTLVYATPDGSQYHQRERSSTALRTGSAVTAATDVPESDLESVDDAETRDRYATEVDRVREQYEPDDSI</sequence>
<dbReference type="OrthoDB" id="156620at2157"/>
<organism evidence="3 4">
    <name type="scientific">Natrialba taiwanensis DSM 12281</name>
    <dbReference type="NCBI Taxonomy" id="1230458"/>
    <lineage>
        <taxon>Archaea</taxon>
        <taxon>Methanobacteriati</taxon>
        <taxon>Methanobacteriota</taxon>
        <taxon>Stenosarchaea group</taxon>
        <taxon>Halobacteria</taxon>
        <taxon>Halobacteriales</taxon>
        <taxon>Natrialbaceae</taxon>
        <taxon>Natrialba</taxon>
    </lineage>
</organism>
<dbReference type="InterPro" id="IPR058273">
    <property type="entry name" value="DUF7967"/>
</dbReference>
<dbReference type="PATRIC" id="fig|1230458.4.peg.3129"/>
<protein>
    <recommendedName>
        <fullName evidence="2">DUF7967 domain-containing protein</fullName>
    </recommendedName>
</protein>
<dbReference type="STRING" id="1230458.C484_15467"/>
<dbReference type="Proteomes" id="UP000011648">
    <property type="component" value="Unassembled WGS sequence"/>
</dbReference>
<gene>
    <name evidence="3" type="ORF">C484_15467</name>
</gene>
<keyword evidence="4" id="KW-1185">Reference proteome</keyword>
<feature type="region of interest" description="Disordered" evidence="1">
    <location>
        <begin position="35"/>
        <end position="89"/>
    </location>
</feature>
<name>L9ZP91_9EURY</name>
<feature type="compositionally biased region" description="Polar residues" evidence="1">
    <location>
        <begin position="40"/>
        <end position="50"/>
    </location>
</feature>
<accession>L9ZP91</accession>
<dbReference type="Pfam" id="PF25921">
    <property type="entry name" value="DUF7967"/>
    <property type="match status" value="1"/>
</dbReference>
<evidence type="ECO:0000259" key="2">
    <source>
        <dbReference type="Pfam" id="PF25921"/>
    </source>
</evidence>
<dbReference type="RefSeq" id="WP_006826760.1">
    <property type="nucleotide sequence ID" value="NZ_AOIL01000051.1"/>
</dbReference>
<feature type="compositionally biased region" description="Basic and acidic residues" evidence="1">
    <location>
        <begin position="66"/>
        <end position="83"/>
    </location>
</feature>
<feature type="domain" description="DUF7967" evidence="2">
    <location>
        <begin position="4"/>
        <end position="89"/>
    </location>
</feature>
<dbReference type="EMBL" id="AOIL01000051">
    <property type="protein sequence ID" value="ELY88325.1"/>
    <property type="molecule type" value="Genomic_DNA"/>
</dbReference>
<evidence type="ECO:0000313" key="4">
    <source>
        <dbReference type="Proteomes" id="UP000011648"/>
    </source>
</evidence>
<evidence type="ECO:0000256" key="1">
    <source>
        <dbReference type="SAM" id="MobiDB-lite"/>
    </source>
</evidence>
<reference evidence="3 4" key="1">
    <citation type="journal article" date="2014" name="PLoS Genet.">
        <title>Phylogenetically driven sequencing of extremely halophilic archaea reveals strategies for static and dynamic osmo-response.</title>
        <authorList>
            <person name="Becker E.A."/>
            <person name="Seitzer P.M."/>
            <person name="Tritt A."/>
            <person name="Larsen D."/>
            <person name="Krusor M."/>
            <person name="Yao A.I."/>
            <person name="Wu D."/>
            <person name="Madern D."/>
            <person name="Eisen J.A."/>
            <person name="Darling A.E."/>
            <person name="Facciotti M.T."/>
        </authorList>
    </citation>
    <scope>NUCLEOTIDE SEQUENCE [LARGE SCALE GENOMIC DNA]</scope>
    <source>
        <strain evidence="3 4">DSM 12281</strain>
    </source>
</reference>
<proteinExistence type="predicted"/>
<dbReference type="AlphaFoldDB" id="L9ZP91"/>
<feature type="compositionally biased region" description="Acidic residues" evidence="1">
    <location>
        <begin position="56"/>
        <end position="65"/>
    </location>
</feature>
<evidence type="ECO:0000313" key="3">
    <source>
        <dbReference type="EMBL" id="ELY88325.1"/>
    </source>
</evidence>